<dbReference type="InterPro" id="IPR057326">
    <property type="entry name" value="KR_dom"/>
</dbReference>
<feature type="compositionally biased region" description="Basic and acidic residues" evidence="3">
    <location>
        <begin position="19"/>
        <end position="35"/>
    </location>
</feature>
<sequence>MAEPLQNPVTRYPRPPFKVVDDKPEPPPDHGEESYRGSGRLAGRRVLLTGGNSGIGRAAAIAMGREGADVVIAYHSDEEGAQEAVATLEAAGVRAFAHQADLGSEGECVQLVADAVADLGGLDTLVMVAGYQHNVDDILELESEQIERTFRTNAFSLFWLSKAALAHIPPGGSIITTSSVQATQPSPDKLDYAATKAAISNFTKGLAQQLAPKGIRVNCVAPGPVWTNLQPDADDSNDLADFGADAPLGRPGQPAELAGAYVYFASDDASYTTGEILHVAGGMPM</sequence>
<accession>A0ABV6S0J3</accession>
<dbReference type="EMBL" id="JBHLTG010000011">
    <property type="protein sequence ID" value="MFC0682212.1"/>
    <property type="molecule type" value="Genomic_DNA"/>
</dbReference>
<evidence type="ECO:0000313" key="6">
    <source>
        <dbReference type="Proteomes" id="UP001589896"/>
    </source>
</evidence>
<dbReference type="PROSITE" id="PS00061">
    <property type="entry name" value="ADH_SHORT"/>
    <property type="match status" value="1"/>
</dbReference>
<dbReference type="InterPro" id="IPR020904">
    <property type="entry name" value="Sc_DH/Rdtase_CS"/>
</dbReference>
<dbReference type="PRINTS" id="PR00080">
    <property type="entry name" value="SDRFAMILY"/>
</dbReference>
<dbReference type="Gene3D" id="3.40.50.720">
    <property type="entry name" value="NAD(P)-binding Rossmann-like Domain"/>
    <property type="match status" value="1"/>
</dbReference>
<evidence type="ECO:0000259" key="4">
    <source>
        <dbReference type="SMART" id="SM00822"/>
    </source>
</evidence>
<dbReference type="RefSeq" id="WP_386676017.1">
    <property type="nucleotide sequence ID" value="NZ_JBHLTG010000011.1"/>
</dbReference>
<evidence type="ECO:0000256" key="1">
    <source>
        <dbReference type="ARBA" id="ARBA00006484"/>
    </source>
</evidence>
<dbReference type="Proteomes" id="UP001589896">
    <property type="component" value="Unassembled WGS sequence"/>
</dbReference>
<keyword evidence="6" id="KW-1185">Reference proteome</keyword>
<evidence type="ECO:0000313" key="5">
    <source>
        <dbReference type="EMBL" id="MFC0682212.1"/>
    </source>
</evidence>
<feature type="domain" description="Ketoreductase" evidence="4">
    <location>
        <begin position="44"/>
        <end position="229"/>
    </location>
</feature>
<dbReference type="PANTHER" id="PTHR48107">
    <property type="entry name" value="NADPH-DEPENDENT ALDEHYDE REDUCTASE-LIKE PROTEIN, CHLOROPLASTIC-RELATED"/>
    <property type="match status" value="1"/>
</dbReference>
<reference evidence="5 6" key="1">
    <citation type="submission" date="2024-09" db="EMBL/GenBank/DDBJ databases">
        <authorList>
            <person name="Sun Q."/>
            <person name="Mori K."/>
        </authorList>
    </citation>
    <scope>NUCLEOTIDE SEQUENCE [LARGE SCALE GENOMIC DNA]</scope>
    <source>
        <strain evidence="5 6">KCTC 23076</strain>
    </source>
</reference>
<dbReference type="InterPro" id="IPR036291">
    <property type="entry name" value="NAD(P)-bd_dom_sf"/>
</dbReference>
<dbReference type="PANTHER" id="PTHR48107:SF16">
    <property type="entry name" value="NADPH-DEPENDENT ALDEHYDE REDUCTASE 1, CHLOROPLASTIC"/>
    <property type="match status" value="1"/>
</dbReference>
<protein>
    <submittedName>
        <fullName evidence="5">SDR family oxidoreductase</fullName>
    </submittedName>
</protein>
<comment type="similarity">
    <text evidence="1">Belongs to the short-chain dehydrogenases/reductases (SDR) family.</text>
</comment>
<dbReference type="SMART" id="SM00822">
    <property type="entry name" value="PKS_KR"/>
    <property type="match status" value="1"/>
</dbReference>
<name>A0ABV6S0J3_9GAMM</name>
<keyword evidence="2" id="KW-0560">Oxidoreductase</keyword>
<feature type="region of interest" description="Disordered" evidence="3">
    <location>
        <begin position="1"/>
        <end position="39"/>
    </location>
</feature>
<organism evidence="5 6">
    <name type="scientific">Lysobacter korlensis</name>
    <dbReference type="NCBI Taxonomy" id="553636"/>
    <lineage>
        <taxon>Bacteria</taxon>
        <taxon>Pseudomonadati</taxon>
        <taxon>Pseudomonadota</taxon>
        <taxon>Gammaproteobacteria</taxon>
        <taxon>Lysobacterales</taxon>
        <taxon>Lysobacteraceae</taxon>
        <taxon>Lysobacter</taxon>
    </lineage>
</organism>
<dbReference type="SUPFAM" id="SSF51735">
    <property type="entry name" value="NAD(P)-binding Rossmann-fold domains"/>
    <property type="match status" value="1"/>
</dbReference>
<evidence type="ECO:0000256" key="2">
    <source>
        <dbReference type="ARBA" id="ARBA00023002"/>
    </source>
</evidence>
<gene>
    <name evidence="5" type="ORF">ACFFGH_30645</name>
</gene>
<dbReference type="Pfam" id="PF13561">
    <property type="entry name" value="adh_short_C2"/>
    <property type="match status" value="1"/>
</dbReference>
<evidence type="ECO:0000256" key="3">
    <source>
        <dbReference type="SAM" id="MobiDB-lite"/>
    </source>
</evidence>
<proteinExistence type="inferred from homology"/>
<comment type="caution">
    <text evidence="5">The sequence shown here is derived from an EMBL/GenBank/DDBJ whole genome shotgun (WGS) entry which is preliminary data.</text>
</comment>
<dbReference type="InterPro" id="IPR002347">
    <property type="entry name" value="SDR_fam"/>
</dbReference>
<dbReference type="PRINTS" id="PR00081">
    <property type="entry name" value="GDHRDH"/>
</dbReference>